<evidence type="ECO:0000256" key="3">
    <source>
        <dbReference type="ARBA" id="ARBA00008281"/>
    </source>
</evidence>
<dbReference type="RefSeq" id="WP_204733329.1">
    <property type="nucleotide sequence ID" value="NZ_JAVDWE010000005.1"/>
</dbReference>
<protein>
    <recommendedName>
        <fullName evidence="10">Flagellar protein FliL</fullName>
    </recommendedName>
</protein>
<name>A0ABU1VA76_9BURK</name>
<comment type="similarity">
    <text evidence="3 10">Belongs to the FliL family.</text>
</comment>
<dbReference type="InterPro" id="IPR005503">
    <property type="entry name" value="FliL"/>
</dbReference>
<comment type="function">
    <text evidence="1 10">Controls the rotational direction of flagella during chemotaxis.</text>
</comment>
<dbReference type="EMBL" id="JAVDWE010000005">
    <property type="protein sequence ID" value="MDR7094320.1"/>
    <property type="molecule type" value="Genomic_DNA"/>
</dbReference>
<keyword evidence="6 10" id="KW-0812">Transmembrane</keyword>
<keyword evidence="12" id="KW-0969">Cilium</keyword>
<dbReference type="PANTHER" id="PTHR35091:SF2">
    <property type="entry name" value="FLAGELLAR PROTEIN FLIL"/>
    <property type="match status" value="1"/>
</dbReference>
<keyword evidence="5 10" id="KW-0145">Chemotaxis</keyword>
<keyword evidence="7 10" id="KW-0283">Flagellar rotation</keyword>
<dbReference type="Proteomes" id="UP001265550">
    <property type="component" value="Unassembled WGS sequence"/>
</dbReference>
<organism evidence="12 13">
    <name type="scientific">Hydrogenophaga laconesensis</name>
    <dbReference type="NCBI Taxonomy" id="1805971"/>
    <lineage>
        <taxon>Bacteria</taxon>
        <taxon>Pseudomonadati</taxon>
        <taxon>Pseudomonadota</taxon>
        <taxon>Betaproteobacteria</taxon>
        <taxon>Burkholderiales</taxon>
        <taxon>Comamonadaceae</taxon>
        <taxon>Hydrogenophaga</taxon>
    </lineage>
</organism>
<keyword evidence="10" id="KW-0997">Cell inner membrane</keyword>
<evidence type="ECO:0000256" key="9">
    <source>
        <dbReference type="ARBA" id="ARBA00023136"/>
    </source>
</evidence>
<evidence type="ECO:0000256" key="10">
    <source>
        <dbReference type="RuleBase" id="RU364125"/>
    </source>
</evidence>
<evidence type="ECO:0000256" key="8">
    <source>
        <dbReference type="ARBA" id="ARBA00022989"/>
    </source>
</evidence>
<evidence type="ECO:0000313" key="12">
    <source>
        <dbReference type="EMBL" id="MDR7094320.1"/>
    </source>
</evidence>
<gene>
    <name evidence="12" type="ORF">J2X09_002061</name>
</gene>
<evidence type="ECO:0000256" key="6">
    <source>
        <dbReference type="ARBA" id="ARBA00022692"/>
    </source>
</evidence>
<evidence type="ECO:0000256" key="4">
    <source>
        <dbReference type="ARBA" id="ARBA00022475"/>
    </source>
</evidence>
<keyword evidence="12" id="KW-0282">Flagellum</keyword>
<evidence type="ECO:0000256" key="1">
    <source>
        <dbReference type="ARBA" id="ARBA00002254"/>
    </source>
</evidence>
<evidence type="ECO:0000256" key="11">
    <source>
        <dbReference type="SAM" id="MobiDB-lite"/>
    </source>
</evidence>
<proteinExistence type="inferred from homology"/>
<evidence type="ECO:0000256" key="7">
    <source>
        <dbReference type="ARBA" id="ARBA00022779"/>
    </source>
</evidence>
<dbReference type="PANTHER" id="PTHR35091">
    <property type="entry name" value="FLAGELLAR PROTEIN FLIL"/>
    <property type="match status" value="1"/>
</dbReference>
<feature type="transmembrane region" description="Helical" evidence="10">
    <location>
        <begin position="23"/>
        <end position="45"/>
    </location>
</feature>
<evidence type="ECO:0000256" key="5">
    <source>
        <dbReference type="ARBA" id="ARBA00022500"/>
    </source>
</evidence>
<keyword evidence="8 10" id="KW-1133">Transmembrane helix</keyword>
<evidence type="ECO:0000256" key="2">
    <source>
        <dbReference type="ARBA" id="ARBA00004162"/>
    </source>
</evidence>
<reference evidence="12 13" key="1">
    <citation type="submission" date="2023-07" db="EMBL/GenBank/DDBJ databases">
        <title>Sorghum-associated microbial communities from plants grown in Nebraska, USA.</title>
        <authorList>
            <person name="Schachtman D."/>
        </authorList>
    </citation>
    <scope>NUCLEOTIDE SEQUENCE [LARGE SCALE GENOMIC DNA]</scope>
    <source>
        <strain evidence="12 13">BE240</strain>
    </source>
</reference>
<sequence length="192" mass="20218">MSAAAATATAAAPEAPRKKSKKLLFILLGVVVLAIAGAGAALFILKKNTAEDDYGDDDHAPAVEHSKPKTPPTFLPLENMVINLADPGGNRFVQVGLTLQLQDAATETAVKAFLPSIRSNVLMLISQRTADEMLGIKGKEKLAADIIATISREMGYAVPESDAEGQDAPRKKKAKGAPNPVQAVLFSSFIVQ</sequence>
<keyword evidence="12" id="KW-0966">Cell projection</keyword>
<comment type="caution">
    <text evidence="12">The sequence shown here is derived from an EMBL/GenBank/DDBJ whole genome shotgun (WGS) entry which is preliminary data.</text>
</comment>
<feature type="region of interest" description="Disordered" evidence="11">
    <location>
        <begin position="158"/>
        <end position="177"/>
    </location>
</feature>
<dbReference type="Pfam" id="PF03748">
    <property type="entry name" value="FliL"/>
    <property type="match status" value="1"/>
</dbReference>
<evidence type="ECO:0000313" key="13">
    <source>
        <dbReference type="Proteomes" id="UP001265550"/>
    </source>
</evidence>
<comment type="subcellular location">
    <subcellularLocation>
        <location evidence="10">Cell inner membrane</location>
    </subcellularLocation>
    <subcellularLocation>
        <location evidence="2">Cell membrane</location>
        <topology evidence="2">Single-pass membrane protein</topology>
    </subcellularLocation>
</comment>
<accession>A0ABU1VA76</accession>
<keyword evidence="9 10" id="KW-0472">Membrane</keyword>
<keyword evidence="4" id="KW-1003">Cell membrane</keyword>
<keyword evidence="13" id="KW-1185">Reference proteome</keyword>